<dbReference type="InterPro" id="IPR036390">
    <property type="entry name" value="WH_DNA-bd_sf"/>
</dbReference>
<dbReference type="Proteomes" id="UP000093044">
    <property type="component" value="Chromosome"/>
</dbReference>
<dbReference type="PANTHER" id="PTHR43537">
    <property type="entry name" value="TRANSCRIPTIONAL REGULATOR, GNTR FAMILY"/>
    <property type="match status" value="1"/>
</dbReference>
<dbReference type="GO" id="GO:0003677">
    <property type="term" value="F:DNA binding"/>
    <property type="evidence" value="ECO:0007669"/>
    <property type="project" value="UniProtKB-KW"/>
</dbReference>
<dbReference type="EMBL" id="CP016757">
    <property type="protein sequence ID" value="ANZ46298.1"/>
    <property type="molecule type" value="Genomic_DNA"/>
</dbReference>
<protein>
    <recommendedName>
        <fullName evidence="4">HTH gntR-type domain-containing protein</fullName>
    </recommendedName>
</protein>
<dbReference type="GO" id="GO:0003700">
    <property type="term" value="F:DNA-binding transcription factor activity"/>
    <property type="evidence" value="ECO:0007669"/>
    <property type="project" value="InterPro"/>
</dbReference>
<dbReference type="PANTHER" id="PTHR43537:SF45">
    <property type="entry name" value="GNTR FAMILY REGULATORY PROTEIN"/>
    <property type="match status" value="1"/>
</dbReference>
<evidence type="ECO:0000256" key="3">
    <source>
        <dbReference type="ARBA" id="ARBA00023163"/>
    </source>
</evidence>
<gene>
    <name evidence="5" type="ORF">BED41_14995</name>
</gene>
<keyword evidence="2" id="KW-0238">DNA-binding</keyword>
<feature type="domain" description="HTH gntR-type" evidence="4">
    <location>
        <begin position="12"/>
        <end position="79"/>
    </location>
</feature>
<dbReference type="STRING" id="1197717.BED41_14995"/>
<name>A0A1B2I8I6_9BACT</name>
<dbReference type="InterPro" id="IPR000524">
    <property type="entry name" value="Tscrpt_reg_HTH_GntR"/>
</dbReference>
<dbReference type="InterPro" id="IPR011711">
    <property type="entry name" value="GntR_C"/>
</dbReference>
<dbReference type="RefSeq" id="WP_066748188.1">
    <property type="nucleotide sequence ID" value="NZ_CAUFKJ010000006.1"/>
</dbReference>
<organism evidence="5 6">
    <name type="scientific">Cloacibacillus porcorum</name>
    <dbReference type="NCBI Taxonomy" id="1197717"/>
    <lineage>
        <taxon>Bacteria</taxon>
        <taxon>Thermotogati</taxon>
        <taxon>Synergistota</taxon>
        <taxon>Synergistia</taxon>
        <taxon>Synergistales</taxon>
        <taxon>Synergistaceae</taxon>
        <taxon>Cloacibacillus</taxon>
    </lineage>
</organism>
<proteinExistence type="predicted"/>
<dbReference type="Pfam" id="PF00392">
    <property type="entry name" value="GntR"/>
    <property type="match status" value="1"/>
</dbReference>
<evidence type="ECO:0000256" key="2">
    <source>
        <dbReference type="ARBA" id="ARBA00023125"/>
    </source>
</evidence>
<evidence type="ECO:0000259" key="4">
    <source>
        <dbReference type="PROSITE" id="PS50949"/>
    </source>
</evidence>
<dbReference type="GeneID" id="83059153"/>
<dbReference type="SMART" id="SM00345">
    <property type="entry name" value="HTH_GNTR"/>
    <property type="match status" value="1"/>
</dbReference>
<dbReference type="Gene3D" id="1.20.120.530">
    <property type="entry name" value="GntR ligand-binding domain-like"/>
    <property type="match status" value="1"/>
</dbReference>
<reference evidence="5" key="1">
    <citation type="submission" date="2016-08" db="EMBL/GenBank/DDBJ databases">
        <title>Complete genome of Cloacibacillus porcorum.</title>
        <authorList>
            <person name="Looft T."/>
            <person name="Bayles D.O."/>
            <person name="Alt D.P."/>
        </authorList>
    </citation>
    <scope>NUCLEOTIDE SEQUENCE [LARGE SCALE GENOMIC DNA]</scope>
    <source>
        <strain evidence="5">CL-84</strain>
    </source>
</reference>
<dbReference type="AlphaFoldDB" id="A0A1B2I8I6"/>
<keyword evidence="1" id="KW-0805">Transcription regulation</keyword>
<dbReference type="Pfam" id="PF07729">
    <property type="entry name" value="FCD"/>
    <property type="match status" value="1"/>
</dbReference>
<dbReference type="CDD" id="cd07377">
    <property type="entry name" value="WHTH_GntR"/>
    <property type="match status" value="1"/>
</dbReference>
<dbReference type="SUPFAM" id="SSF48008">
    <property type="entry name" value="GntR ligand-binding domain-like"/>
    <property type="match status" value="1"/>
</dbReference>
<dbReference type="KEGG" id="cpor:BED41_14995"/>
<keyword evidence="6" id="KW-1185">Reference proteome</keyword>
<evidence type="ECO:0000313" key="5">
    <source>
        <dbReference type="EMBL" id="ANZ46298.1"/>
    </source>
</evidence>
<keyword evidence="3" id="KW-0804">Transcription</keyword>
<evidence type="ECO:0000313" key="6">
    <source>
        <dbReference type="Proteomes" id="UP000093044"/>
    </source>
</evidence>
<dbReference type="SMART" id="SM00895">
    <property type="entry name" value="FCD"/>
    <property type="match status" value="1"/>
</dbReference>
<dbReference type="SUPFAM" id="SSF46785">
    <property type="entry name" value="Winged helix' DNA-binding domain"/>
    <property type="match status" value="1"/>
</dbReference>
<dbReference type="InterPro" id="IPR008920">
    <property type="entry name" value="TF_FadR/GntR_C"/>
</dbReference>
<accession>A0A1B2I8I6</accession>
<dbReference type="InterPro" id="IPR036388">
    <property type="entry name" value="WH-like_DNA-bd_sf"/>
</dbReference>
<dbReference type="OrthoDB" id="9781630at2"/>
<dbReference type="Gene3D" id="1.10.10.10">
    <property type="entry name" value="Winged helix-like DNA-binding domain superfamily/Winged helix DNA-binding domain"/>
    <property type="match status" value="1"/>
</dbReference>
<evidence type="ECO:0000256" key="1">
    <source>
        <dbReference type="ARBA" id="ARBA00023015"/>
    </source>
</evidence>
<dbReference type="PROSITE" id="PS50949">
    <property type="entry name" value="HTH_GNTR"/>
    <property type="match status" value="1"/>
</dbReference>
<sequence>MAHREYDPSEKNNLFNNIYLSLKQDILWLRLKPGTLLTEAYLADKFEISKTPIREALMRLSYDGLVTIFPRKGYCVSEISFSDIQDMHEYRYILENTCLSKVIDSATEEELEHLDSLSYSDRVVYRDEEPLFSKEPSNKERDSEFHIYLAEMAGNRIIYNQLVDVLEKLQRPMLCVAEKEYMTRGLDEHHQLVELIRARDLSAAQSLLRGHINEVYEHCARISTISKLF</sequence>